<dbReference type="SUPFAM" id="SSF55874">
    <property type="entry name" value="ATPase domain of HSP90 chaperone/DNA topoisomerase II/histidine kinase"/>
    <property type="match status" value="1"/>
</dbReference>
<dbReference type="Gene3D" id="3.30.565.10">
    <property type="entry name" value="Histidine kinase-like ATPase, C-terminal domain"/>
    <property type="match status" value="1"/>
</dbReference>
<dbReference type="Pfam" id="PF13589">
    <property type="entry name" value="HATPase_c_3"/>
    <property type="match status" value="1"/>
</dbReference>
<dbReference type="InterPro" id="IPR011856">
    <property type="entry name" value="tRNA_endonuc-like_dom_sf"/>
</dbReference>
<evidence type="ECO:0000313" key="2">
    <source>
        <dbReference type="Proteomes" id="UP001305815"/>
    </source>
</evidence>
<keyword evidence="2" id="KW-1185">Reference proteome</keyword>
<dbReference type="RefSeq" id="WP_316265287.1">
    <property type="nucleotide sequence ID" value="NZ_AP027742.1"/>
</dbReference>
<proteinExistence type="predicted"/>
<reference evidence="2" key="1">
    <citation type="journal article" date="2023" name="Int. J. Syst. Evol. Microbiol.">
        <title>Claveliimonas bilis gen. nov., sp. nov., deoxycholic acid-producing bacteria isolated from human faeces, and reclassification of Sellimonas monacensis Zenner et al. 2021 as Claveliimonas monacensis comb. nov.</title>
        <authorList>
            <person name="Hisatomi A."/>
            <person name="Kastawa N.W.E.P.G."/>
            <person name="Song I."/>
            <person name="Ohkuma M."/>
            <person name="Fukiya S."/>
            <person name="Sakamoto M."/>
        </authorList>
    </citation>
    <scope>NUCLEOTIDE SEQUENCE [LARGE SCALE GENOMIC DNA]</scope>
    <source>
        <strain evidence="2">12BBH14</strain>
    </source>
</reference>
<dbReference type="EMBL" id="AP027742">
    <property type="protein sequence ID" value="BDZ78244.1"/>
    <property type="molecule type" value="Genomic_DNA"/>
</dbReference>
<evidence type="ECO:0000313" key="1">
    <source>
        <dbReference type="EMBL" id="BDZ78244.1"/>
    </source>
</evidence>
<name>A0ABM8I702_9FIRM</name>
<evidence type="ECO:0008006" key="3">
    <source>
        <dbReference type="Google" id="ProtNLM"/>
    </source>
</evidence>
<dbReference type="InterPro" id="IPR036890">
    <property type="entry name" value="HATPase_C_sf"/>
</dbReference>
<organism evidence="1 2">
    <name type="scientific">Claveliimonas bilis</name>
    <dbReference type="NCBI Taxonomy" id="3028070"/>
    <lineage>
        <taxon>Bacteria</taxon>
        <taxon>Bacillati</taxon>
        <taxon>Bacillota</taxon>
        <taxon>Clostridia</taxon>
        <taxon>Lachnospirales</taxon>
        <taxon>Lachnospiraceae</taxon>
        <taxon>Claveliimonas</taxon>
    </lineage>
</organism>
<gene>
    <name evidence="1" type="ORF">Lac1_24270</name>
</gene>
<accession>A0ABM8I702</accession>
<sequence>MSVPKFQMSINLQVLNHLGLNLYSNTSAVLSEVVANAWDADATEVNIQIDGNNITITDNGNGMNLSDINNKYLTVGYQKRSESGESPVFHRAVMGRKGIGKLSLFSIANIVEVYSKKGGELNGFKIDTNSLKEAIKNNDTYYPVELTANDIEFNGNGTKIVLSDLKKKRTATLATHLRQRLARRFAVIGTKNNFKVSINGEEISISDRNYLSKAQCVWMFLPENGADDYREDLKSQTKSEKIKLIKELPSTVTVGENSYRITGWIATCSEPKELDDDENLNRIVIMVRGKMAKEDIFSEIGTTALYSKYVFGELSADFLDLDDEADITTSSRQDFFEDDERYIVLKEFVKKSLSSVRNDWEEIRSTSGVDEACKYVVVSDWYNELKGDDKKSAKKLFGKINQLTVEKDEKKELFKHGVLAFESFKLKNELSQLEKIDAENIAAFIEVAGRLDNIEATMYYQIVQERLAVIQKMQDVVSDGSLEKVIQEHLSKNLWLLDPSWDRGTELPIVEQAFKTQFKTIDAGLSQEELDARLDIRYRKASNEHLIIELKKGNRMVKSQEITAQVYKYFSATKKVMSTLDQPEPFEIIVLLGRHLDGEKYDEEVYQATKEALKAYHCRIMYYDELLKNAQNLYSDFLEQNKNLSTLSDLINELEID</sequence>
<protein>
    <recommendedName>
        <fullName evidence="3">Histidine kinase-, DNA gyrase B-, and HSP90-like ATPase</fullName>
    </recommendedName>
</protein>
<dbReference type="Proteomes" id="UP001305815">
    <property type="component" value="Chromosome"/>
</dbReference>
<dbReference type="Gene3D" id="3.40.1350.10">
    <property type="match status" value="1"/>
</dbReference>